<dbReference type="EMBL" id="KN822210">
    <property type="protein sequence ID" value="KIM52464.1"/>
    <property type="molecule type" value="Genomic_DNA"/>
</dbReference>
<comment type="similarity">
    <text evidence="1">Belongs to the putative lipase ROG1 family.</text>
</comment>
<evidence type="ECO:0000256" key="1">
    <source>
        <dbReference type="ARBA" id="ARBA00007920"/>
    </source>
</evidence>
<name>A0A0C3D7T6_9AGAM</name>
<evidence type="ECO:0000256" key="2">
    <source>
        <dbReference type="SAM" id="Phobius"/>
    </source>
</evidence>
<dbReference type="STRING" id="1036808.A0A0C3D7T6"/>
<evidence type="ECO:0000313" key="5">
    <source>
        <dbReference type="Proteomes" id="UP000053989"/>
    </source>
</evidence>
<keyword evidence="2" id="KW-0472">Membrane</keyword>
<organism evidence="4 5">
    <name type="scientific">Scleroderma citrinum Foug A</name>
    <dbReference type="NCBI Taxonomy" id="1036808"/>
    <lineage>
        <taxon>Eukaryota</taxon>
        <taxon>Fungi</taxon>
        <taxon>Dikarya</taxon>
        <taxon>Basidiomycota</taxon>
        <taxon>Agaricomycotina</taxon>
        <taxon>Agaricomycetes</taxon>
        <taxon>Agaricomycetidae</taxon>
        <taxon>Boletales</taxon>
        <taxon>Sclerodermatineae</taxon>
        <taxon>Sclerodermataceae</taxon>
        <taxon>Scleroderma</taxon>
    </lineage>
</organism>
<gene>
    <name evidence="4" type="ORF">SCLCIDRAFT_32638</name>
</gene>
<dbReference type="InterPro" id="IPR007751">
    <property type="entry name" value="DUF676_lipase-like"/>
</dbReference>
<reference evidence="5" key="2">
    <citation type="submission" date="2015-01" db="EMBL/GenBank/DDBJ databases">
        <title>Evolutionary Origins and Diversification of the Mycorrhizal Mutualists.</title>
        <authorList>
            <consortium name="DOE Joint Genome Institute"/>
            <consortium name="Mycorrhizal Genomics Consortium"/>
            <person name="Kohler A."/>
            <person name="Kuo A."/>
            <person name="Nagy L.G."/>
            <person name="Floudas D."/>
            <person name="Copeland A."/>
            <person name="Barry K.W."/>
            <person name="Cichocki N."/>
            <person name="Veneault-Fourrey C."/>
            <person name="LaButti K."/>
            <person name="Lindquist E.A."/>
            <person name="Lipzen A."/>
            <person name="Lundell T."/>
            <person name="Morin E."/>
            <person name="Murat C."/>
            <person name="Riley R."/>
            <person name="Ohm R."/>
            <person name="Sun H."/>
            <person name="Tunlid A."/>
            <person name="Henrissat B."/>
            <person name="Grigoriev I.V."/>
            <person name="Hibbett D.S."/>
            <person name="Martin F."/>
        </authorList>
    </citation>
    <scope>NUCLEOTIDE SEQUENCE [LARGE SCALE GENOMIC DNA]</scope>
    <source>
        <strain evidence="5">Foug A</strain>
    </source>
</reference>
<dbReference type="Proteomes" id="UP000053989">
    <property type="component" value="Unassembled WGS sequence"/>
</dbReference>
<protein>
    <recommendedName>
        <fullName evidence="3">DUF676 domain-containing protein</fullName>
    </recommendedName>
</protein>
<keyword evidence="2" id="KW-1133">Transmembrane helix</keyword>
<dbReference type="PANTHER" id="PTHR12482:SF62">
    <property type="entry name" value="LIPASE ROG1-RELATED"/>
    <property type="match status" value="1"/>
</dbReference>
<dbReference type="Pfam" id="PF05057">
    <property type="entry name" value="DUF676"/>
    <property type="match status" value="1"/>
</dbReference>
<reference evidence="4 5" key="1">
    <citation type="submission" date="2014-04" db="EMBL/GenBank/DDBJ databases">
        <authorList>
            <consortium name="DOE Joint Genome Institute"/>
            <person name="Kuo A."/>
            <person name="Kohler A."/>
            <person name="Nagy L.G."/>
            <person name="Floudas D."/>
            <person name="Copeland A."/>
            <person name="Barry K.W."/>
            <person name="Cichocki N."/>
            <person name="Veneault-Fourrey C."/>
            <person name="LaButti K."/>
            <person name="Lindquist E.A."/>
            <person name="Lipzen A."/>
            <person name="Lundell T."/>
            <person name="Morin E."/>
            <person name="Murat C."/>
            <person name="Sun H."/>
            <person name="Tunlid A."/>
            <person name="Henrissat B."/>
            <person name="Grigoriev I.V."/>
            <person name="Hibbett D.S."/>
            <person name="Martin F."/>
            <person name="Nordberg H.P."/>
            <person name="Cantor M.N."/>
            <person name="Hua S.X."/>
        </authorList>
    </citation>
    <scope>NUCLEOTIDE SEQUENCE [LARGE SCALE GENOMIC DNA]</scope>
    <source>
        <strain evidence="4 5">Foug A</strain>
    </source>
</reference>
<proteinExistence type="inferred from homology"/>
<evidence type="ECO:0000313" key="4">
    <source>
        <dbReference type="EMBL" id="KIM52464.1"/>
    </source>
</evidence>
<sequence length="442" mass="49834">MADLHLLVLIHGMWGNPTHLSRMQEIIQQAKGTTVSAGSRPTELVVLAAQTNRDEWTYDGIDWGGERVAEEVTNKVMEYEEQGRRVTRFSVMGYSLGGLIARYVIGILHQNKFFEAVTPVNFNTIATPHVGIPSFPTAQSSIRSFFGRNFMSRTGQQFYCADKWSPNGRTLIEVLGDPEYIFYQALLLFPNIGMYANAVNDHTVPFVTAAIELTDPFAEYRKNGIKIEFQGNYEHVIETYSKSDSHHQLSAKVRSSRLARIASAVPPIPPALRYAFPFNVIIYPLLPFLIPAFLSLLIVKFTIASKKSRARLQILETDSARERLSHIIAKLERKIETAMLDAYEEPGLLFSIDPPSRPSGQLIPRATVTGLEASCRAISHFSPGQLKCLENLNRIPRLRKTLAFIADVENSHPLIVCRSDVKIEHHRKGEGVLRHWADYFEL</sequence>
<feature type="transmembrane region" description="Helical" evidence="2">
    <location>
        <begin position="281"/>
        <end position="303"/>
    </location>
</feature>
<dbReference type="InParanoid" id="A0A0C3D7T6"/>
<dbReference type="Gene3D" id="3.40.50.1820">
    <property type="entry name" value="alpha/beta hydrolase"/>
    <property type="match status" value="1"/>
</dbReference>
<dbReference type="PANTHER" id="PTHR12482">
    <property type="entry name" value="LIPASE ROG1-RELATED-RELATED"/>
    <property type="match status" value="1"/>
</dbReference>
<dbReference type="InterPro" id="IPR044294">
    <property type="entry name" value="Lipase-like"/>
</dbReference>
<dbReference type="OrthoDB" id="273452at2759"/>
<accession>A0A0C3D7T6</accession>
<feature type="domain" description="DUF676" evidence="3">
    <location>
        <begin position="4"/>
        <end position="208"/>
    </location>
</feature>
<keyword evidence="5" id="KW-1185">Reference proteome</keyword>
<dbReference type="SUPFAM" id="SSF53474">
    <property type="entry name" value="alpha/beta-Hydrolases"/>
    <property type="match status" value="1"/>
</dbReference>
<dbReference type="InterPro" id="IPR029058">
    <property type="entry name" value="AB_hydrolase_fold"/>
</dbReference>
<dbReference type="AlphaFoldDB" id="A0A0C3D7T6"/>
<keyword evidence="2" id="KW-0812">Transmembrane</keyword>
<dbReference type="HOGENOM" id="CLU_027968_0_0_1"/>
<evidence type="ECO:0000259" key="3">
    <source>
        <dbReference type="Pfam" id="PF05057"/>
    </source>
</evidence>